<gene>
    <name evidence="1" type="ORF">BpHYR1_000136</name>
</gene>
<dbReference type="AlphaFoldDB" id="A0A3M7SCX4"/>
<reference evidence="1 2" key="1">
    <citation type="journal article" date="2018" name="Sci. Rep.">
        <title>Genomic signatures of local adaptation to the degree of environmental predictability in rotifers.</title>
        <authorList>
            <person name="Franch-Gras L."/>
            <person name="Hahn C."/>
            <person name="Garcia-Roger E.M."/>
            <person name="Carmona M.J."/>
            <person name="Serra M."/>
            <person name="Gomez A."/>
        </authorList>
    </citation>
    <scope>NUCLEOTIDE SEQUENCE [LARGE SCALE GENOMIC DNA]</scope>
    <source>
        <strain evidence="1">HYR1</strain>
    </source>
</reference>
<name>A0A3M7SCX4_BRAPC</name>
<organism evidence="1 2">
    <name type="scientific">Brachionus plicatilis</name>
    <name type="common">Marine rotifer</name>
    <name type="synonym">Brachionus muelleri</name>
    <dbReference type="NCBI Taxonomy" id="10195"/>
    <lineage>
        <taxon>Eukaryota</taxon>
        <taxon>Metazoa</taxon>
        <taxon>Spiralia</taxon>
        <taxon>Gnathifera</taxon>
        <taxon>Rotifera</taxon>
        <taxon>Eurotatoria</taxon>
        <taxon>Monogononta</taxon>
        <taxon>Pseudotrocha</taxon>
        <taxon>Ploima</taxon>
        <taxon>Brachionidae</taxon>
        <taxon>Brachionus</taxon>
    </lineage>
</organism>
<evidence type="ECO:0000313" key="1">
    <source>
        <dbReference type="EMBL" id="RNA33621.1"/>
    </source>
</evidence>
<keyword evidence="2" id="KW-1185">Reference proteome</keyword>
<evidence type="ECO:0000313" key="2">
    <source>
        <dbReference type="Proteomes" id="UP000276133"/>
    </source>
</evidence>
<comment type="caution">
    <text evidence="1">The sequence shown here is derived from an EMBL/GenBank/DDBJ whole genome shotgun (WGS) entry which is preliminary data.</text>
</comment>
<dbReference type="EMBL" id="REGN01001609">
    <property type="protein sequence ID" value="RNA33621.1"/>
    <property type="molecule type" value="Genomic_DNA"/>
</dbReference>
<dbReference type="Proteomes" id="UP000276133">
    <property type="component" value="Unassembled WGS sequence"/>
</dbReference>
<protein>
    <submittedName>
        <fullName evidence="1">Uncharacterized protein</fullName>
    </submittedName>
</protein>
<accession>A0A3M7SCX4</accession>
<proteinExistence type="predicted"/>
<sequence length="102" mass="11971">MIILILTKLLKMIKLPKLDTSRVQSLSLFNIFFFSLIPLENKFSFEPNFQRLSIKVKEIRCLSLHWALKNSCCLASPCNSSILYYLFKLMNSFVIKKSMLKF</sequence>